<evidence type="ECO:0000256" key="2">
    <source>
        <dbReference type="ARBA" id="ARBA00022574"/>
    </source>
</evidence>
<evidence type="ECO:0000256" key="3">
    <source>
        <dbReference type="ARBA" id="ARBA00022737"/>
    </source>
</evidence>
<organism evidence="7 8">
    <name type="scientific">Heterocephalus glaber</name>
    <name type="common">Naked mole rat</name>
    <dbReference type="NCBI Taxonomy" id="10181"/>
    <lineage>
        <taxon>Eukaryota</taxon>
        <taxon>Metazoa</taxon>
        <taxon>Chordata</taxon>
        <taxon>Craniata</taxon>
        <taxon>Vertebrata</taxon>
        <taxon>Euteleostomi</taxon>
        <taxon>Mammalia</taxon>
        <taxon>Eutheria</taxon>
        <taxon>Euarchontoglires</taxon>
        <taxon>Glires</taxon>
        <taxon>Rodentia</taxon>
        <taxon>Hystricomorpha</taxon>
        <taxon>Bathyergidae</taxon>
        <taxon>Heterocephalus</taxon>
    </lineage>
</organism>
<accession>G5BFB0</accession>
<evidence type="ECO:0000256" key="4">
    <source>
        <dbReference type="RuleBase" id="RU331113"/>
    </source>
</evidence>
<dbReference type="InterPro" id="IPR036322">
    <property type="entry name" value="WD40_repeat_dom_sf"/>
</dbReference>
<dbReference type="SMART" id="SM00320">
    <property type="entry name" value="WD40"/>
    <property type="match status" value="5"/>
</dbReference>
<keyword evidence="3 4" id="KW-0677">Repeat</keyword>
<dbReference type="InParanoid" id="G5BFB0"/>
<dbReference type="AlphaFoldDB" id="G5BFB0"/>
<evidence type="ECO:0000313" key="7">
    <source>
        <dbReference type="EMBL" id="EHB07975.1"/>
    </source>
</evidence>
<dbReference type="PIRSF" id="PIRSF037309">
    <property type="entry name" value="PP2A_PR55"/>
    <property type="match status" value="1"/>
</dbReference>
<name>G5BFB0_HETGA</name>
<dbReference type="Gene3D" id="2.130.10.10">
    <property type="entry name" value="YVTN repeat-like/Quinoprotein amine dehydrogenase"/>
    <property type="match status" value="1"/>
</dbReference>
<dbReference type="InterPro" id="IPR018067">
    <property type="entry name" value="PP2A_PR55_CS"/>
</dbReference>
<evidence type="ECO:0000256" key="5">
    <source>
        <dbReference type="SAM" id="MobiDB-lite"/>
    </source>
</evidence>
<dbReference type="EMBL" id="JH169924">
    <property type="protein sequence ID" value="EHB07975.1"/>
    <property type="molecule type" value="Genomic_DNA"/>
</dbReference>
<evidence type="ECO:0000313" key="8">
    <source>
        <dbReference type="Proteomes" id="UP000006813"/>
    </source>
</evidence>
<protein>
    <recommendedName>
        <fullName evidence="4">Serine/threonine-protein phosphatase 2A 55 kDa regulatory subunit B</fullName>
    </recommendedName>
</protein>
<comment type="similarity">
    <text evidence="1 4">Belongs to the phosphatase 2A regulatory subunit B family.</text>
</comment>
<dbReference type="GO" id="GO:0019888">
    <property type="term" value="F:protein phosphatase regulator activity"/>
    <property type="evidence" value="ECO:0007669"/>
    <property type="project" value="InterPro"/>
</dbReference>
<proteinExistence type="inferred from homology"/>
<dbReference type="InterPro" id="IPR001680">
    <property type="entry name" value="WD40_rpt"/>
</dbReference>
<gene>
    <name evidence="7" type="ORF">GW7_14066</name>
</gene>
<keyword evidence="2 4" id="KW-0853">WD repeat</keyword>
<dbReference type="STRING" id="10181.G5BFB0"/>
<sequence length="422" mass="49173">MFCVFIFWFLIFLLTPPKNIVCNCFCILLTADIISTVEFNYSGDLLATGDKGGRVVIFQREQESKSRPHSRGEYNVYSTFQSHEPEFDYLKSLEIEEKINKIRWLPQQNAAHFLLSTNDKTIKLWKISERDKRAEGYNLKDEDGRLRDPFRITALRHLEITDRSFNIVDIKPANMEELTEVITAAEFHPHQCNVFVYSSSKGTIRLCDMRSSALCDRHSKFFEEPEDPSSRSFFSEIISSISDVKFSHSGRYMMTRDYLSVKVWDLNMESRPVETHQVHEYLRSKLCSLYENDCGDPQVHEYLRSKLCSLYENDCIFDKFECCWNGSDSAIMTGSYNNFFRMFDRNTRRDVTLEASRENSKPRASLKPRKVCTGGKRKKDEISVDSLDFNKKILHTAWHPMENIIAVAAIVYIRTKSTKEAN</sequence>
<feature type="region of interest" description="Disordered" evidence="5">
    <location>
        <begin position="353"/>
        <end position="374"/>
    </location>
</feature>
<dbReference type="GO" id="GO:0000159">
    <property type="term" value="C:protein phosphatase type 2A complex"/>
    <property type="evidence" value="ECO:0007669"/>
    <property type="project" value="UniProtKB-UniRule"/>
</dbReference>
<dbReference type="PROSITE" id="PS01024">
    <property type="entry name" value="PR55_1"/>
    <property type="match status" value="1"/>
</dbReference>
<feature type="signal peptide" evidence="6">
    <location>
        <begin position="1"/>
        <end position="22"/>
    </location>
</feature>
<reference evidence="7 8" key="1">
    <citation type="journal article" date="2011" name="Nature">
        <title>Genome sequencing reveals insights into physiology and longevity of the naked mole rat.</title>
        <authorList>
            <person name="Kim E.B."/>
            <person name="Fang X."/>
            <person name="Fushan A.A."/>
            <person name="Huang Z."/>
            <person name="Lobanov A.V."/>
            <person name="Han L."/>
            <person name="Marino S.M."/>
            <person name="Sun X."/>
            <person name="Turanov A.A."/>
            <person name="Yang P."/>
            <person name="Yim S.H."/>
            <person name="Zhao X."/>
            <person name="Kasaikina M.V."/>
            <person name="Stoletzki N."/>
            <person name="Peng C."/>
            <person name="Polak P."/>
            <person name="Xiong Z."/>
            <person name="Kiezun A."/>
            <person name="Zhu Y."/>
            <person name="Chen Y."/>
            <person name="Kryukov G.V."/>
            <person name="Zhang Q."/>
            <person name="Peshkin L."/>
            <person name="Yang L."/>
            <person name="Bronson R.T."/>
            <person name="Buffenstein R."/>
            <person name="Wang B."/>
            <person name="Han C."/>
            <person name="Li Q."/>
            <person name="Chen L."/>
            <person name="Zhao W."/>
            <person name="Sunyaev S.R."/>
            <person name="Park T.J."/>
            <person name="Zhang G."/>
            <person name="Wang J."/>
            <person name="Gladyshev V.N."/>
        </authorList>
    </citation>
    <scope>NUCLEOTIDE SEQUENCE [LARGE SCALE GENOMIC DNA]</scope>
</reference>
<evidence type="ECO:0000256" key="6">
    <source>
        <dbReference type="SAM" id="SignalP"/>
    </source>
</evidence>
<dbReference type="FunFam" id="2.130.10.10:FF:001892">
    <property type="entry name" value="Serine/threonine-protein phosphatase 2A 55 kDa regulatory subunit B"/>
    <property type="match status" value="1"/>
</dbReference>
<dbReference type="Proteomes" id="UP000006813">
    <property type="component" value="Unassembled WGS sequence"/>
</dbReference>
<dbReference type="InterPro" id="IPR015943">
    <property type="entry name" value="WD40/YVTN_repeat-like_dom_sf"/>
</dbReference>
<dbReference type="PANTHER" id="PTHR11871">
    <property type="entry name" value="PROTEIN PHOSPHATASE PP2A REGULATORY SUBUNIT B"/>
    <property type="match status" value="1"/>
</dbReference>
<dbReference type="InterPro" id="IPR000009">
    <property type="entry name" value="PP2A_PR55"/>
</dbReference>
<dbReference type="SUPFAM" id="SSF50978">
    <property type="entry name" value="WD40 repeat-like"/>
    <property type="match status" value="1"/>
</dbReference>
<evidence type="ECO:0000256" key="1">
    <source>
        <dbReference type="ARBA" id="ARBA00008259"/>
    </source>
</evidence>
<dbReference type="PRINTS" id="PR00600">
    <property type="entry name" value="PP2APR55"/>
</dbReference>
<feature type="chain" id="PRO_5003474281" description="Serine/threonine-protein phosphatase 2A 55 kDa regulatory subunit B" evidence="6">
    <location>
        <begin position="23"/>
        <end position="422"/>
    </location>
</feature>
<keyword evidence="6" id="KW-0732">Signal</keyword>